<dbReference type="AlphaFoldDB" id="A0A9W8NGH0"/>
<gene>
    <name evidence="3" type="ORF">NPX13_g3893</name>
</gene>
<feature type="compositionally biased region" description="Pro residues" evidence="2">
    <location>
        <begin position="204"/>
        <end position="214"/>
    </location>
</feature>
<feature type="region of interest" description="Disordered" evidence="2">
    <location>
        <begin position="151"/>
        <end position="234"/>
    </location>
</feature>
<keyword evidence="1" id="KW-0175">Coiled coil</keyword>
<feature type="compositionally biased region" description="Polar residues" evidence="2">
    <location>
        <begin position="55"/>
        <end position="77"/>
    </location>
</feature>
<proteinExistence type="predicted"/>
<reference evidence="3" key="1">
    <citation type="submission" date="2022-07" db="EMBL/GenBank/DDBJ databases">
        <title>Genome Sequence of Xylaria arbuscula.</title>
        <authorList>
            <person name="Buettner E."/>
        </authorList>
    </citation>
    <scope>NUCLEOTIDE SEQUENCE</scope>
    <source>
        <strain evidence="3">VT107</strain>
    </source>
</reference>
<evidence type="ECO:0000256" key="2">
    <source>
        <dbReference type="SAM" id="MobiDB-lite"/>
    </source>
</evidence>
<protein>
    <submittedName>
        <fullName evidence="3">Uncharacterized protein</fullName>
    </submittedName>
</protein>
<dbReference type="EMBL" id="JANPWZ010000514">
    <property type="protein sequence ID" value="KAJ3575849.1"/>
    <property type="molecule type" value="Genomic_DNA"/>
</dbReference>
<evidence type="ECO:0000256" key="1">
    <source>
        <dbReference type="SAM" id="Coils"/>
    </source>
</evidence>
<evidence type="ECO:0000313" key="4">
    <source>
        <dbReference type="Proteomes" id="UP001148614"/>
    </source>
</evidence>
<feature type="coiled-coil region" evidence="1">
    <location>
        <begin position="8"/>
        <end position="42"/>
    </location>
</feature>
<comment type="caution">
    <text evidence="3">The sequence shown here is derived from an EMBL/GenBank/DDBJ whole genome shotgun (WGS) entry which is preliminary data.</text>
</comment>
<accession>A0A9W8NGH0</accession>
<organism evidence="3 4">
    <name type="scientific">Xylaria arbuscula</name>
    <dbReference type="NCBI Taxonomy" id="114810"/>
    <lineage>
        <taxon>Eukaryota</taxon>
        <taxon>Fungi</taxon>
        <taxon>Dikarya</taxon>
        <taxon>Ascomycota</taxon>
        <taxon>Pezizomycotina</taxon>
        <taxon>Sordariomycetes</taxon>
        <taxon>Xylariomycetidae</taxon>
        <taxon>Xylariales</taxon>
        <taxon>Xylariaceae</taxon>
        <taxon>Xylaria</taxon>
    </lineage>
</organism>
<keyword evidence="4" id="KW-1185">Reference proteome</keyword>
<name>A0A9W8NGH0_9PEZI</name>
<evidence type="ECO:0000313" key="3">
    <source>
        <dbReference type="EMBL" id="KAJ3575849.1"/>
    </source>
</evidence>
<feature type="region of interest" description="Disordered" evidence="2">
    <location>
        <begin position="55"/>
        <end position="78"/>
    </location>
</feature>
<sequence length="470" mass="53235">MKYINPQSERLSKRNRELEAQCNELKERNRVLQKENTILRLTHLKRTVTIKTTISATESNPSSPNTPRYACTTASSRSKTKIERQKVLTVASESEERRVTIDNQQYKYRDGIPIPVVKDDVAEPAWLCVSHYMKATGASKERDTQIRAENEARARKVASQVHQKPARTRSEPESPTWGSEWESSTCSPPYESSWEEPIDTPTFSPSPPITPSPPEDGMQDELGDNRAEATRPPQLDNLVVDIPIIKTESKTNLSYLEKAHRIAKDSVWTGLMAGRLGNRSLANFKDGPHLIALGYLELKTLLGERSQPCMAQNGFSAPTIYGTIFDVTPLRNMVCHGNAEELRDPLLTDDRLKRALRVAIVLGNEEGANEVRAFREALRAEAQAACDWVRDMHALVSQPGYEADWDLQPHQEDMFRWILRNWDSLKMKGQSLEGLHGVYESALAWLNWKTEDGSLSRDDEFYDIGQEDSE</sequence>
<dbReference type="Proteomes" id="UP001148614">
    <property type="component" value="Unassembled WGS sequence"/>
</dbReference>